<organism evidence="2 3">
    <name type="scientific">Desmophyllum pertusum</name>
    <dbReference type="NCBI Taxonomy" id="174260"/>
    <lineage>
        <taxon>Eukaryota</taxon>
        <taxon>Metazoa</taxon>
        <taxon>Cnidaria</taxon>
        <taxon>Anthozoa</taxon>
        <taxon>Hexacorallia</taxon>
        <taxon>Scleractinia</taxon>
        <taxon>Caryophylliina</taxon>
        <taxon>Caryophylliidae</taxon>
        <taxon>Desmophyllum</taxon>
    </lineage>
</organism>
<keyword evidence="3" id="KW-1185">Reference proteome</keyword>
<accession>A0A9X0CX79</accession>
<evidence type="ECO:0000256" key="1">
    <source>
        <dbReference type="SAM" id="MobiDB-lite"/>
    </source>
</evidence>
<dbReference type="AlphaFoldDB" id="A0A9X0CX79"/>
<reference evidence="2" key="1">
    <citation type="submission" date="2023-01" db="EMBL/GenBank/DDBJ databases">
        <title>Genome assembly of the deep-sea coral Lophelia pertusa.</title>
        <authorList>
            <person name="Herrera S."/>
            <person name="Cordes E."/>
        </authorList>
    </citation>
    <scope>NUCLEOTIDE SEQUENCE</scope>
    <source>
        <strain evidence="2">USNM1676648</strain>
        <tissue evidence="2">Polyp</tissue>
    </source>
</reference>
<feature type="compositionally biased region" description="Basic and acidic residues" evidence="1">
    <location>
        <begin position="243"/>
        <end position="265"/>
    </location>
</feature>
<comment type="caution">
    <text evidence="2">The sequence shown here is derived from an EMBL/GenBank/DDBJ whole genome shotgun (WGS) entry which is preliminary data.</text>
</comment>
<feature type="compositionally biased region" description="Acidic residues" evidence="1">
    <location>
        <begin position="97"/>
        <end position="110"/>
    </location>
</feature>
<sequence length="265" mass="29827">MLVFVPFPYALSLRPTVITASVGVQVRAPYGGNFVQDKVALRWLNQMEDMLTYTSSYICGILTRVLNFTCEKSGDVLTINVSPEEDIRLCRIANGDVDEEDDDSENENEAEMSNHDDHHEVTGQSLHQDLVVSLCNDVIVAEHAQYCTSARGVVEVRHVCCVSWLENKCEKSTYLGFVSTNEPSNNPGEHLVAGARFIHEELTYFYLDFATILERNPKWPKDSRVERPELKVLSPEPEPTTDDYGRWADLESKGDGKSRSSCDCL</sequence>
<proteinExistence type="predicted"/>
<evidence type="ECO:0000313" key="3">
    <source>
        <dbReference type="Proteomes" id="UP001163046"/>
    </source>
</evidence>
<feature type="compositionally biased region" description="Basic and acidic residues" evidence="1">
    <location>
        <begin position="221"/>
        <end position="230"/>
    </location>
</feature>
<gene>
    <name evidence="2" type="ORF">OS493_027260</name>
</gene>
<protein>
    <submittedName>
        <fullName evidence="2">Uncharacterized protein</fullName>
    </submittedName>
</protein>
<dbReference type="Proteomes" id="UP001163046">
    <property type="component" value="Unassembled WGS sequence"/>
</dbReference>
<dbReference type="OrthoDB" id="5984329at2759"/>
<evidence type="ECO:0000313" key="2">
    <source>
        <dbReference type="EMBL" id="KAJ7377698.1"/>
    </source>
</evidence>
<feature type="region of interest" description="Disordered" evidence="1">
    <location>
        <begin position="221"/>
        <end position="265"/>
    </location>
</feature>
<dbReference type="EMBL" id="MU826374">
    <property type="protein sequence ID" value="KAJ7377698.1"/>
    <property type="molecule type" value="Genomic_DNA"/>
</dbReference>
<feature type="region of interest" description="Disordered" evidence="1">
    <location>
        <begin position="97"/>
        <end position="117"/>
    </location>
</feature>
<name>A0A9X0CX79_9CNID</name>